<evidence type="ECO:0000313" key="2">
    <source>
        <dbReference type="Proteomes" id="UP001500454"/>
    </source>
</evidence>
<reference evidence="2" key="1">
    <citation type="journal article" date="2019" name="Int. J. Syst. Evol. Microbiol.">
        <title>The Global Catalogue of Microorganisms (GCM) 10K type strain sequencing project: providing services to taxonomists for standard genome sequencing and annotation.</title>
        <authorList>
            <consortium name="The Broad Institute Genomics Platform"/>
            <consortium name="The Broad Institute Genome Sequencing Center for Infectious Disease"/>
            <person name="Wu L."/>
            <person name="Ma J."/>
        </authorList>
    </citation>
    <scope>NUCLEOTIDE SEQUENCE [LARGE SCALE GENOMIC DNA]</scope>
    <source>
        <strain evidence="2">JCM 17924</strain>
    </source>
</reference>
<proteinExistence type="predicted"/>
<comment type="caution">
    <text evidence="1">The sequence shown here is derived from an EMBL/GenBank/DDBJ whole genome shotgun (WGS) entry which is preliminary data.</text>
</comment>
<protein>
    <submittedName>
        <fullName evidence="1">Uncharacterized protein</fullName>
    </submittedName>
</protein>
<dbReference type="Proteomes" id="UP001500454">
    <property type="component" value="Unassembled WGS sequence"/>
</dbReference>
<gene>
    <name evidence="1" type="ORF">GCM10023186_17620</name>
</gene>
<evidence type="ECO:0000313" key="1">
    <source>
        <dbReference type="EMBL" id="GAA4379817.1"/>
    </source>
</evidence>
<dbReference type="EMBL" id="BAABHA010000003">
    <property type="protein sequence ID" value="GAA4379817.1"/>
    <property type="molecule type" value="Genomic_DNA"/>
</dbReference>
<name>A0ABP8IYM1_9BACT</name>
<keyword evidence="2" id="KW-1185">Reference proteome</keyword>
<organism evidence="1 2">
    <name type="scientific">Hymenobacter koreensis</name>
    <dbReference type="NCBI Taxonomy" id="1084523"/>
    <lineage>
        <taxon>Bacteria</taxon>
        <taxon>Pseudomonadati</taxon>
        <taxon>Bacteroidota</taxon>
        <taxon>Cytophagia</taxon>
        <taxon>Cytophagales</taxon>
        <taxon>Hymenobacteraceae</taxon>
        <taxon>Hymenobacter</taxon>
    </lineage>
</organism>
<accession>A0ABP8IYM1</accession>
<sequence length="72" mass="7735">MPMPKARFAAGAAPGTHMGAGHCARAALGKSCSNSTANRANHRIKPRPVAFKAIAGPRVRKEKWDTPIMRKQ</sequence>